<dbReference type="VEuPathDB" id="ToxoDB:BESB_022950"/>
<feature type="domain" description="Nicotinate phosphoribosyltransferase C-terminal" evidence="18">
    <location>
        <begin position="475"/>
        <end position="583"/>
    </location>
</feature>
<organism evidence="19 20">
    <name type="scientific">Besnoitia besnoiti</name>
    <name type="common">Apicomplexan protozoan</name>
    <dbReference type="NCBI Taxonomy" id="94643"/>
    <lineage>
        <taxon>Eukaryota</taxon>
        <taxon>Sar</taxon>
        <taxon>Alveolata</taxon>
        <taxon>Apicomplexa</taxon>
        <taxon>Conoidasida</taxon>
        <taxon>Coccidia</taxon>
        <taxon>Eucoccidiorida</taxon>
        <taxon>Eimeriorina</taxon>
        <taxon>Sarcocystidae</taxon>
        <taxon>Besnoitia</taxon>
    </lineage>
</organism>
<dbReference type="InterPro" id="IPR036068">
    <property type="entry name" value="Nicotinate_pribotase-like_C"/>
</dbReference>
<evidence type="ECO:0000256" key="10">
    <source>
        <dbReference type="ARBA" id="ARBA00022723"/>
    </source>
</evidence>
<evidence type="ECO:0000256" key="11">
    <source>
        <dbReference type="ARBA" id="ARBA00022842"/>
    </source>
</evidence>
<comment type="caution">
    <text evidence="19">The sequence shown here is derived from an EMBL/GenBank/DDBJ whole genome shotgun (WGS) entry which is preliminary data.</text>
</comment>
<dbReference type="Proteomes" id="UP000224006">
    <property type="component" value="Chromosome XII"/>
</dbReference>
<evidence type="ECO:0000256" key="12">
    <source>
        <dbReference type="ARBA" id="ARBA00023211"/>
    </source>
</evidence>
<reference evidence="19 20" key="1">
    <citation type="submission" date="2017-09" db="EMBL/GenBank/DDBJ databases">
        <title>Genome sequencing of Besnoitia besnoiti strain Bb-Ger1.</title>
        <authorList>
            <person name="Schares G."/>
            <person name="Venepally P."/>
            <person name="Lorenzi H.A."/>
        </authorList>
    </citation>
    <scope>NUCLEOTIDE SEQUENCE [LARGE SCALE GENOMIC DNA]</scope>
    <source>
        <strain evidence="19 20">Bb-Ger1</strain>
    </source>
</reference>
<name>A0A2A9M803_BESBE</name>
<evidence type="ECO:0000256" key="7">
    <source>
        <dbReference type="ARBA" id="ARBA00022598"/>
    </source>
</evidence>
<gene>
    <name evidence="19" type="ORF">BESB_022950</name>
</gene>
<keyword evidence="7 15" id="KW-0436">Ligase</keyword>
<dbReference type="GO" id="GO:0005829">
    <property type="term" value="C:cytosol"/>
    <property type="evidence" value="ECO:0007669"/>
    <property type="project" value="TreeGrafter"/>
</dbReference>
<dbReference type="GO" id="GO:0016757">
    <property type="term" value="F:glycosyltransferase activity"/>
    <property type="evidence" value="ECO:0007669"/>
    <property type="project" value="UniProtKB-KW"/>
</dbReference>
<comment type="pathway">
    <text evidence="3 15">Cofactor biosynthesis; NAD(+) biosynthesis; nicotinate D-ribonucleotide from nicotinate: step 1/1.</text>
</comment>
<dbReference type="Pfam" id="PF17767">
    <property type="entry name" value="NAPRTase_N"/>
    <property type="match status" value="1"/>
</dbReference>
<dbReference type="InterPro" id="IPR041619">
    <property type="entry name" value="NAPRTase_C"/>
</dbReference>
<dbReference type="NCBIfam" id="TIGR01513">
    <property type="entry name" value="NAPRTase_put"/>
    <property type="match status" value="1"/>
</dbReference>
<evidence type="ECO:0000256" key="15">
    <source>
        <dbReference type="RuleBase" id="RU365100"/>
    </source>
</evidence>
<evidence type="ECO:0000256" key="5">
    <source>
        <dbReference type="ARBA" id="ARBA00013236"/>
    </source>
</evidence>
<dbReference type="InterPro" id="IPR006405">
    <property type="entry name" value="Nic_PRibTrfase_pncB"/>
</dbReference>
<keyword evidence="11" id="KW-0460">Magnesium</keyword>
<dbReference type="OrthoDB" id="193380at2759"/>
<accession>A0A2A9M803</accession>
<dbReference type="InterPro" id="IPR007229">
    <property type="entry name" value="Nic_PRibTrfase-Fam"/>
</dbReference>
<dbReference type="GeneID" id="40307355"/>
<keyword evidence="20" id="KW-1185">Reference proteome</keyword>
<evidence type="ECO:0000256" key="2">
    <source>
        <dbReference type="ARBA" id="ARBA00001946"/>
    </source>
</evidence>
<dbReference type="SUPFAM" id="SSF54675">
    <property type="entry name" value="Nicotinate/Quinolinate PRTase N-terminal domain-like"/>
    <property type="match status" value="1"/>
</dbReference>
<dbReference type="GO" id="GO:0004516">
    <property type="term" value="F:nicotinate phosphoribosyltransferase activity"/>
    <property type="evidence" value="ECO:0007669"/>
    <property type="project" value="UniProtKB-UniRule"/>
</dbReference>
<evidence type="ECO:0000256" key="8">
    <source>
        <dbReference type="ARBA" id="ARBA00022642"/>
    </source>
</evidence>
<comment type="function">
    <text evidence="13">Catalyzes the first step in the biosynthesis of NAD from nicotinic acid, the ATP-dependent synthesis of beta-nicotinate D-ribonucleotide from nicotinate and 5-phospho-D-ribose 1-phosphate. Helps prevent cellular oxidative stress via its role in NAD biosynthesis.</text>
</comment>
<comment type="cofactor">
    <cofactor evidence="1">
        <name>Mn(2+)</name>
        <dbReference type="ChEBI" id="CHEBI:29035"/>
    </cofactor>
</comment>
<dbReference type="EMBL" id="NWUJ01000013">
    <property type="protein sequence ID" value="PFH31803.1"/>
    <property type="molecule type" value="Genomic_DNA"/>
</dbReference>
<keyword evidence="10" id="KW-0479">Metal-binding</keyword>
<dbReference type="Gene3D" id="3.20.20.70">
    <property type="entry name" value="Aldolase class I"/>
    <property type="match status" value="1"/>
</dbReference>
<evidence type="ECO:0000256" key="1">
    <source>
        <dbReference type="ARBA" id="ARBA00001936"/>
    </source>
</evidence>
<dbReference type="PIRSF" id="PIRSF000484">
    <property type="entry name" value="NAPRT"/>
    <property type="match status" value="1"/>
</dbReference>
<feature type="region of interest" description="Disordered" evidence="16">
    <location>
        <begin position="1"/>
        <end position="32"/>
    </location>
</feature>
<comment type="similarity">
    <text evidence="4 15">Belongs to the NAPRTase family.</text>
</comment>
<dbReference type="PANTHER" id="PTHR11098">
    <property type="entry name" value="NICOTINATE PHOSPHORIBOSYLTRANSFERASE"/>
    <property type="match status" value="1"/>
</dbReference>
<dbReference type="GO" id="GO:0046872">
    <property type="term" value="F:metal ion binding"/>
    <property type="evidence" value="ECO:0007669"/>
    <property type="project" value="UniProtKB-KW"/>
</dbReference>
<evidence type="ECO:0000256" key="3">
    <source>
        <dbReference type="ARBA" id="ARBA00004952"/>
    </source>
</evidence>
<keyword evidence="8 15" id="KW-0662">Pyridine nucleotide biosynthesis</keyword>
<sequence length="599" mass="66849">MPAKRHGREMEERRNEVKQRREEEDGVEDAREPALLSLSSSPSLPLCSPSLMLTDWYQLSMLFANWRLGKHNQHAVFETFFRKAPFQGEFAVMAGVKQLVDFISRMRFTDEHVNFFRTQFPHAPEEFFDYLRSVDCSDLSVHAIPEGTIVFPKVPLVRIEGPLSICQLIETPVLNILNFACLVATNAARYRLAAGWEKQLLEFGARRAQGPDGALSASRYSYLGGFDGSSNTQAAYLFGMPLRGTMAHSFITSFSSMKQLKRHLPVPSPASGSAQPDGGQHDAVAAIPCRTGGDLIEQVAKYHQKVVELWSARSLDSMMHEGELAAFTAFAQTFPNAFLALVDTYDTLYSGVPNALAVSAALVACGYEPKGIRLDSGDLAYLSKEVRRMFREAAEAFGMPSLAHMAIAASNDLNEVIISALRDQGHEIDTFAVGTNLVTCQAQPALGMVYKLVELEGEPVMKVSQVFEKASLPSKKEVYRLFTKDGSPAVDLMQEAKDAAPAAGQRIFCRHLYDDRKRCFLVPTKVQRLLQQYISKGEQVSEPLTLEEARQHCMSGLRSLRKDLTRLVNPTPYKVSASEEYFTCFHRMWQDTAPVRTYE</sequence>
<keyword evidence="12" id="KW-0464">Manganese</keyword>
<protein>
    <recommendedName>
        <fullName evidence="5 15">Nicotinate phosphoribosyltransferase</fullName>
        <ecNumber evidence="5 15">6.3.4.21</ecNumber>
    </recommendedName>
</protein>
<dbReference type="RefSeq" id="XP_029215812.1">
    <property type="nucleotide sequence ID" value="XM_029360997.1"/>
</dbReference>
<evidence type="ECO:0000259" key="18">
    <source>
        <dbReference type="Pfam" id="PF17956"/>
    </source>
</evidence>
<dbReference type="KEGG" id="bbes:BESB_022950"/>
<evidence type="ECO:0000313" key="19">
    <source>
        <dbReference type="EMBL" id="PFH31803.1"/>
    </source>
</evidence>
<evidence type="ECO:0000256" key="9">
    <source>
        <dbReference type="ARBA" id="ARBA00022679"/>
    </source>
</evidence>
<evidence type="ECO:0000256" key="4">
    <source>
        <dbReference type="ARBA" id="ARBA00010897"/>
    </source>
</evidence>
<dbReference type="STRING" id="94643.A0A2A9M803"/>
<dbReference type="AlphaFoldDB" id="A0A2A9M803"/>
<comment type="cofactor">
    <cofactor evidence="2">
        <name>Mg(2+)</name>
        <dbReference type="ChEBI" id="CHEBI:18420"/>
    </cofactor>
</comment>
<evidence type="ECO:0000259" key="17">
    <source>
        <dbReference type="Pfam" id="PF17767"/>
    </source>
</evidence>
<evidence type="ECO:0000256" key="16">
    <source>
        <dbReference type="SAM" id="MobiDB-lite"/>
    </source>
</evidence>
<dbReference type="FunFam" id="3.20.20.70:FF:000155">
    <property type="entry name" value="Nicotinate phosphoribosyltransferase"/>
    <property type="match status" value="1"/>
</dbReference>
<dbReference type="CDD" id="cd01570">
    <property type="entry name" value="NAPRTase_A"/>
    <property type="match status" value="1"/>
</dbReference>
<feature type="domain" description="Nicotinate phosphoribosyltransferase N-terminal" evidence="17">
    <location>
        <begin position="52"/>
        <end position="178"/>
    </location>
</feature>
<comment type="PTM">
    <text evidence="15">Transiently phosphorylated on a His residue during the reaction cycle. Phosphorylation strongly increases the affinity for substrates and increases the rate of nicotinate D-ribonucleotide production. Dephosphorylation regenerates the low-affinity form of the enzyme, leading to product release.</text>
</comment>
<keyword evidence="6" id="KW-0597">Phosphoprotein</keyword>
<comment type="catalytic activity">
    <reaction evidence="14 15">
        <text>5-phospho-alpha-D-ribose 1-diphosphate + nicotinate + ATP + H2O = nicotinate beta-D-ribonucleotide + ADP + phosphate + diphosphate</text>
        <dbReference type="Rhea" id="RHEA:36163"/>
        <dbReference type="ChEBI" id="CHEBI:15377"/>
        <dbReference type="ChEBI" id="CHEBI:30616"/>
        <dbReference type="ChEBI" id="CHEBI:32544"/>
        <dbReference type="ChEBI" id="CHEBI:33019"/>
        <dbReference type="ChEBI" id="CHEBI:43474"/>
        <dbReference type="ChEBI" id="CHEBI:57502"/>
        <dbReference type="ChEBI" id="CHEBI:58017"/>
        <dbReference type="ChEBI" id="CHEBI:456216"/>
        <dbReference type="EC" id="6.3.4.21"/>
    </reaction>
</comment>
<dbReference type="PANTHER" id="PTHR11098:SF1">
    <property type="entry name" value="NICOTINATE PHOSPHORIBOSYLTRANSFERASE"/>
    <property type="match status" value="1"/>
</dbReference>
<dbReference type="GO" id="GO:0034355">
    <property type="term" value="P:NAD+ biosynthetic process via the salvage pathway"/>
    <property type="evidence" value="ECO:0007669"/>
    <property type="project" value="TreeGrafter"/>
</dbReference>
<feature type="compositionally biased region" description="Basic and acidic residues" evidence="16">
    <location>
        <begin position="8"/>
        <end position="32"/>
    </location>
</feature>
<dbReference type="InterPro" id="IPR013785">
    <property type="entry name" value="Aldolase_TIM"/>
</dbReference>
<evidence type="ECO:0000256" key="14">
    <source>
        <dbReference type="ARBA" id="ARBA00048668"/>
    </source>
</evidence>
<dbReference type="Gene3D" id="3.20.140.10">
    <property type="entry name" value="nicotinate phosphoribosyltransferase"/>
    <property type="match status" value="2"/>
</dbReference>
<dbReference type="SUPFAM" id="SSF51690">
    <property type="entry name" value="Nicotinate/Quinolinate PRTase C-terminal domain-like"/>
    <property type="match status" value="1"/>
</dbReference>
<evidence type="ECO:0000256" key="13">
    <source>
        <dbReference type="ARBA" id="ARBA00023426"/>
    </source>
</evidence>
<dbReference type="UniPathway" id="UPA00253">
    <property type="reaction ID" value="UER00457"/>
</dbReference>
<keyword evidence="19" id="KW-0328">Glycosyltransferase</keyword>
<dbReference type="EC" id="6.3.4.21" evidence="5 15"/>
<dbReference type="Pfam" id="PF17956">
    <property type="entry name" value="NAPRTase_C"/>
    <property type="match status" value="1"/>
</dbReference>
<evidence type="ECO:0000256" key="6">
    <source>
        <dbReference type="ARBA" id="ARBA00022553"/>
    </source>
</evidence>
<proteinExistence type="inferred from homology"/>
<keyword evidence="9 15" id="KW-0808">Transferase</keyword>
<dbReference type="InterPro" id="IPR040727">
    <property type="entry name" value="NAPRTase_N"/>
</dbReference>
<evidence type="ECO:0000313" key="20">
    <source>
        <dbReference type="Proteomes" id="UP000224006"/>
    </source>
</evidence>